<evidence type="ECO:0000259" key="8">
    <source>
        <dbReference type="Pfam" id="PF00108"/>
    </source>
</evidence>
<dbReference type="STRING" id="1423743.FD41_GL000713"/>
<evidence type="ECO:0000256" key="7">
    <source>
        <dbReference type="RuleBase" id="RU003557"/>
    </source>
</evidence>
<feature type="domain" description="Thiolase C-terminal" evidence="9">
    <location>
        <begin position="270"/>
        <end position="390"/>
    </location>
</feature>
<sequence length="393" mass="42115">MEKVVIINAKRTPIGKLNGALKSKTAVSLATDVSKALIDKSGILTSDIDQVIFGNAIQAGNGQNVARQIELKSGLSSKTTAYTINQVCGSGLKAIRQAQLELLIGGARVIIAGGTESMSNVPFLNMNQRQPIKFGSITVYDGLEHDGLTDAFSNLPMGITAENVAKTYNISREQQDNFALNSHLKAQAAIRNHYFDDELIPIQITNKKKTTLVSQDEAVRFDTSLAQLAKLRPSFKETGTVTAGNAAGLNDGASALMMTTADHARQLGVTPLAEIIDYAEQGIDPNIMGYAPYYAIKKLLKQRKMQPEDIDLFEINEAFASQSVAVARDLHIPEDRLNINGGAIALGHPLGDSGARIVTTLIHNLKRTGKTYGIASLCMGGGMGSAMLLKKYG</sequence>
<evidence type="ECO:0000313" key="13">
    <source>
        <dbReference type="Proteomes" id="UP000051966"/>
    </source>
</evidence>
<proteinExistence type="inferred from homology"/>
<dbReference type="PIRSF" id="PIRSF000429">
    <property type="entry name" value="Ac-CoA_Ac_transf"/>
    <property type="match status" value="1"/>
</dbReference>
<dbReference type="Proteomes" id="UP000019488">
    <property type="component" value="Unassembled WGS sequence"/>
</dbReference>
<gene>
    <name evidence="11" type="ORF">FD41_GL000713</name>
    <name evidence="10" type="ORF">JCM14108_2764</name>
</gene>
<dbReference type="InterPro" id="IPR020617">
    <property type="entry name" value="Thiolase_C"/>
</dbReference>
<dbReference type="InterPro" id="IPR020613">
    <property type="entry name" value="Thiolase_CS"/>
</dbReference>
<evidence type="ECO:0000256" key="2">
    <source>
        <dbReference type="ARBA" id="ARBA00012705"/>
    </source>
</evidence>
<evidence type="ECO:0000313" key="10">
    <source>
        <dbReference type="EMBL" id="GAF37708.1"/>
    </source>
</evidence>
<comment type="caution">
    <text evidence="10">The sequence shown here is derived from an EMBL/GenBank/DDBJ whole genome shotgun (WGS) entry which is preliminary data.</text>
</comment>
<feature type="active site" description="Acyl-thioester intermediate" evidence="6">
    <location>
        <position position="88"/>
    </location>
</feature>
<evidence type="ECO:0000256" key="5">
    <source>
        <dbReference type="ARBA" id="ARBA00030755"/>
    </source>
</evidence>
<keyword evidence="13" id="KW-1185">Reference proteome</keyword>
<dbReference type="RefSeq" id="WP_035180944.1">
    <property type="nucleotide sequence ID" value="NZ_AZFY01000108.1"/>
</dbReference>
<evidence type="ECO:0000256" key="6">
    <source>
        <dbReference type="PIRSR" id="PIRSR000429-1"/>
    </source>
</evidence>
<feature type="active site" description="Proton acceptor" evidence="6">
    <location>
        <position position="378"/>
    </location>
</feature>
<evidence type="ECO:0000256" key="1">
    <source>
        <dbReference type="ARBA" id="ARBA00010982"/>
    </source>
</evidence>
<evidence type="ECO:0000256" key="3">
    <source>
        <dbReference type="ARBA" id="ARBA00022679"/>
    </source>
</evidence>
<dbReference type="Pfam" id="PF00108">
    <property type="entry name" value="Thiolase_N"/>
    <property type="match status" value="1"/>
</dbReference>
<dbReference type="InterPro" id="IPR002155">
    <property type="entry name" value="Thiolase"/>
</dbReference>
<evidence type="ECO:0000313" key="12">
    <source>
        <dbReference type="Proteomes" id="UP000019488"/>
    </source>
</evidence>
<comment type="similarity">
    <text evidence="1 7">Belongs to the thiolase-like superfamily. Thiolase family.</text>
</comment>
<dbReference type="Proteomes" id="UP000051966">
    <property type="component" value="Unassembled WGS sequence"/>
</dbReference>
<dbReference type="PATRIC" id="fig|1423743.5.peg.726"/>
<dbReference type="CDD" id="cd00751">
    <property type="entry name" value="thiolase"/>
    <property type="match status" value="1"/>
</dbReference>
<evidence type="ECO:0000259" key="9">
    <source>
        <dbReference type="Pfam" id="PF02803"/>
    </source>
</evidence>
<evidence type="ECO:0000313" key="11">
    <source>
        <dbReference type="EMBL" id="KRM05481.1"/>
    </source>
</evidence>
<dbReference type="InterPro" id="IPR016039">
    <property type="entry name" value="Thiolase-like"/>
</dbReference>
<dbReference type="SUPFAM" id="SSF53901">
    <property type="entry name" value="Thiolase-like"/>
    <property type="match status" value="2"/>
</dbReference>
<dbReference type="eggNOG" id="COG0183">
    <property type="taxonomic scope" value="Bacteria"/>
</dbReference>
<dbReference type="PANTHER" id="PTHR18919:SF107">
    <property type="entry name" value="ACETYL-COA ACETYLTRANSFERASE, CYTOSOLIC"/>
    <property type="match status" value="1"/>
</dbReference>
<dbReference type="InterPro" id="IPR020610">
    <property type="entry name" value="Thiolase_AS"/>
</dbReference>
<dbReference type="GO" id="GO:0003985">
    <property type="term" value="F:acetyl-CoA C-acetyltransferase activity"/>
    <property type="evidence" value="ECO:0007669"/>
    <property type="project" value="UniProtKB-EC"/>
</dbReference>
<evidence type="ECO:0000256" key="4">
    <source>
        <dbReference type="ARBA" id="ARBA00023315"/>
    </source>
</evidence>
<dbReference type="Gene3D" id="3.40.47.10">
    <property type="match status" value="2"/>
</dbReference>
<dbReference type="EMBL" id="AZFY01000108">
    <property type="protein sequence ID" value="KRM05481.1"/>
    <property type="molecule type" value="Genomic_DNA"/>
</dbReference>
<dbReference type="PANTHER" id="PTHR18919">
    <property type="entry name" value="ACETYL-COA C-ACYLTRANSFERASE"/>
    <property type="match status" value="1"/>
</dbReference>
<keyword evidence="4 7" id="KW-0012">Acyltransferase</keyword>
<dbReference type="EMBL" id="BAKI01000042">
    <property type="protein sequence ID" value="GAF37708.1"/>
    <property type="molecule type" value="Genomic_DNA"/>
</dbReference>
<name>X0PC19_9LACO</name>
<reference evidence="11 13" key="2">
    <citation type="journal article" date="2015" name="Genome Announc.">
        <title>Expanding the biotechnology potential of lactobacilli through comparative genomics of 213 strains and associated genera.</title>
        <authorList>
            <person name="Sun Z."/>
            <person name="Harris H.M."/>
            <person name="McCann A."/>
            <person name="Guo C."/>
            <person name="Argimon S."/>
            <person name="Zhang W."/>
            <person name="Yang X."/>
            <person name="Jeffery I.B."/>
            <person name="Cooney J.C."/>
            <person name="Kagawa T.F."/>
            <person name="Liu W."/>
            <person name="Song Y."/>
            <person name="Salvetti E."/>
            <person name="Wrobel A."/>
            <person name="Rasinkangas P."/>
            <person name="Parkhill J."/>
            <person name="Rea M.C."/>
            <person name="O'Sullivan O."/>
            <person name="Ritari J."/>
            <person name="Douillard F.P."/>
            <person name="Paul Ross R."/>
            <person name="Yang R."/>
            <person name="Briner A.E."/>
            <person name="Felis G.E."/>
            <person name="de Vos W.M."/>
            <person name="Barrangou R."/>
            <person name="Klaenhammer T.R."/>
            <person name="Caufield P.W."/>
            <person name="Cui Y."/>
            <person name="Zhang H."/>
            <person name="O'Toole P.W."/>
        </authorList>
    </citation>
    <scope>NUCLEOTIDE SEQUENCE [LARGE SCALE GENOMIC DNA]</scope>
    <source>
        <strain evidence="11 13">DSM 18382</strain>
    </source>
</reference>
<dbReference type="OrthoDB" id="9764892at2"/>
<accession>X0PC19</accession>
<dbReference type="PROSITE" id="PS00098">
    <property type="entry name" value="THIOLASE_1"/>
    <property type="match status" value="1"/>
</dbReference>
<feature type="active site" description="Proton acceptor" evidence="6">
    <location>
        <position position="348"/>
    </location>
</feature>
<dbReference type="PROSITE" id="PS00737">
    <property type="entry name" value="THIOLASE_2"/>
    <property type="match status" value="1"/>
</dbReference>
<dbReference type="PROSITE" id="PS00099">
    <property type="entry name" value="THIOLASE_3"/>
    <property type="match status" value="1"/>
</dbReference>
<dbReference type="NCBIfam" id="TIGR01930">
    <property type="entry name" value="AcCoA-C-Actrans"/>
    <property type="match status" value="1"/>
</dbReference>
<dbReference type="AlphaFoldDB" id="X0PC19"/>
<dbReference type="InterPro" id="IPR020616">
    <property type="entry name" value="Thiolase_N"/>
</dbReference>
<protein>
    <recommendedName>
        <fullName evidence="2">acetyl-CoA C-acetyltransferase</fullName>
        <ecNumber evidence="2">2.3.1.9</ecNumber>
    </recommendedName>
    <alternativeName>
        <fullName evidence="5">Acetoacetyl-CoA thiolase</fullName>
    </alternativeName>
</protein>
<feature type="domain" description="Thiolase N-terminal" evidence="8">
    <location>
        <begin position="4"/>
        <end position="261"/>
    </location>
</feature>
<dbReference type="InterPro" id="IPR020615">
    <property type="entry name" value="Thiolase_acyl_enz_int_AS"/>
</dbReference>
<reference evidence="10" key="1">
    <citation type="journal article" date="2014" name="Genome Announc.">
        <title>Draft Genome Sequences of Two Lactobacillus Strains, L. farraginis JCM 14108T and L. composti JCM 14202T, Isolated from Compost of Distilled Shochu Residue.</title>
        <authorList>
            <person name="Yuki M."/>
            <person name="Oshima K."/>
            <person name="Suda W."/>
            <person name="Kitahara M."/>
            <person name="Kitamura K."/>
            <person name="Iida T."/>
            <person name="Hattori M."/>
            <person name="Ohkuma M."/>
        </authorList>
    </citation>
    <scope>NUCLEOTIDE SEQUENCE [LARGE SCALE GENOMIC DNA]</scope>
    <source>
        <strain evidence="10">JCM 14108</strain>
    </source>
</reference>
<dbReference type="FunFam" id="3.40.47.10:FF:000010">
    <property type="entry name" value="Acetyl-CoA acetyltransferase (Thiolase)"/>
    <property type="match status" value="1"/>
</dbReference>
<organism evidence="10 12">
    <name type="scientific">Lentilactobacillus farraginis DSM 18382 = JCM 14108</name>
    <dbReference type="NCBI Taxonomy" id="1423743"/>
    <lineage>
        <taxon>Bacteria</taxon>
        <taxon>Bacillati</taxon>
        <taxon>Bacillota</taxon>
        <taxon>Bacilli</taxon>
        <taxon>Lactobacillales</taxon>
        <taxon>Lactobacillaceae</taxon>
        <taxon>Lentilactobacillus</taxon>
    </lineage>
</organism>
<dbReference type="Pfam" id="PF02803">
    <property type="entry name" value="Thiolase_C"/>
    <property type="match status" value="1"/>
</dbReference>
<keyword evidence="3 7" id="KW-0808">Transferase</keyword>
<dbReference type="EC" id="2.3.1.9" evidence="2"/>